<evidence type="ECO:0000256" key="1">
    <source>
        <dbReference type="SAM" id="MobiDB-lite"/>
    </source>
</evidence>
<evidence type="ECO:0000313" key="3">
    <source>
        <dbReference type="Proteomes" id="UP001302806"/>
    </source>
</evidence>
<reference evidence="2 3" key="1">
    <citation type="submission" date="2023-09" db="EMBL/GenBank/DDBJ databases">
        <title>Thalassobella suaedae gen. nov., sp. nov., a marine bacterium of the family Flavobacteriaceae isolated from a halophyte Suaeda japonica.</title>
        <authorList>
            <person name="Lee S.Y."/>
            <person name="Hwang C.Y."/>
        </authorList>
    </citation>
    <scope>NUCLEOTIDE SEQUENCE [LARGE SCALE GENOMIC DNA]</scope>
    <source>
        <strain evidence="2 3">HL-DH14</strain>
    </source>
</reference>
<dbReference type="RefSeq" id="WP_415866396.1">
    <property type="nucleotide sequence ID" value="NZ_CP134537.1"/>
</dbReference>
<feature type="compositionally biased region" description="Basic and acidic residues" evidence="1">
    <location>
        <begin position="444"/>
        <end position="462"/>
    </location>
</feature>
<dbReference type="Proteomes" id="UP001302806">
    <property type="component" value="Chromosome"/>
</dbReference>
<dbReference type="Gene3D" id="3.40.50.300">
    <property type="entry name" value="P-loop containing nucleotide triphosphate hydrolases"/>
    <property type="match status" value="1"/>
</dbReference>
<dbReference type="InterPro" id="IPR027417">
    <property type="entry name" value="P-loop_NTPase"/>
</dbReference>
<feature type="region of interest" description="Disordered" evidence="1">
    <location>
        <begin position="444"/>
        <end position="466"/>
    </location>
</feature>
<gene>
    <name evidence="2" type="ORF">RHP51_04940</name>
</gene>
<protein>
    <submittedName>
        <fullName evidence="2">Uncharacterized protein</fullName>
    </submittedName>
</protein>
<organism evidence="2 3">
    <name type="scientific">Thalassobellus suaedae</name>
    <dbReference type="NCBI Taxonomy" id="3074124"/>
    <lineage>
        <taxon>Bacteria</taxon>
        <taxon>Pseudomonadati</taxon>
        <taxon>Bacteroidota</taxon>
        <taxon>Flavobacteriia</taxon>
        <taxon>Flavobacteriales</taxon>
        <taxon>Flavobacteriaceae</taxon>
        <taxon>Thalassobellus</taxon>
    </lineage>
</organism>
<name>A0ABY9XVQ5_9FLAO</name>
<proteinExistence type="predicted"/>
<evidence type="ECO:0000313" key="2">
    <source>
        <dbReference type="EMBL" id="WNH10047.1"/>
    </source>
</evidence>
<dbReference type="EMBL" id="CP134537">
    <property type="protein sequence ID" value="WNH10047.1"/>
    <property type="molecule type" value="Genomic_DNA"/>
</dbReference>
<sequence>MIHYLGHKEHPVSEAIRQNKNALKSWKYGYDAEHDVVIISKDGTLGEIYSVNGLCIGFPEVPKDRKQIINWDKTESNQKWKRKELPKGLTHDTQYDAEHEDYIKEEIKRRKEGVWIFIKGEKIYLTGLSYYLYQWCYLDEGYADFRLIQNELMLFWEACKADNRCYGVAYVKNRRFGWSTICDAELLYSGTTHKDKKLGIISKTNEDAKEMFDIAFSMFKKLPPFFQPSWDEQTLSRILLRKTKKSDKDIDDGLDTYIRSYSTALNSMDGGKKVFRSAIDECGKFPKDVPFARYWSIVKTSHRQGTRIVGKSMVGSTVNALKKGGSEFKKVFEQSDISLRNENGQTPSGLYGLFISAELGLEGRYDTYGFSIVDDPKVKTLTDEGIYVTTGSRTYLDIELESKKSDPEEYNEQLRQFPRTVKHAFRDESNECAFNLNKIIEQTEHNEYESNHDDKGSDEIERGNLQWKNGVQDTEVVWKPDPENGKFWIKSGCHPPAEIRNKREKKFIHGILAWAPTASHIGTIGADPYNRTLNADGRGSKGSLSLSTRYNTSSLPNEEFIVEYIDRAKKVEYFFEDALMLCVYYSVPLLGELSNEAFLKHIKNRGYRHFSMNNPFKTYKQLSHTEKEIGGAPAQDSKIADQQFYAVEAYISDRVGVARESNNRPLGTMGSMVFNRTLEQWKEVDLANRTKYDAYISSSLSLVGNQKQIIKQDVIAEKRRNPFKKYDNSGTFSKAI</sequence>
<accession>A0ABY9XVQ5</accession>